<evidence type="ECO:0000256" key="1">
    <source>
        <dbReference type="ARBA" id="ARBA00038101"/>
    </source>
</evidence>
<sequence length="377" mass="42055">MKLSGFMPQETARALLSTVQSSRSYDSEPDSVDHMPSFEFYPMIAGQWVDETMKHLLHEFAETVVLPYVRQTYSCPECAVADLLVRRYVVGERRTHQLHFDSHAYATVVLGLSDPSDFEGGLYIQPGTHASTRQFVNLEPGDLFVHSFDLQHGVRLWKGTRHSVVFWIKTSARSITKGTTPWYSKAAETGDPDALFNLGEQYLHGTAGMTMNPSRAAALYKQAAESGHHGAQTHLGLLLAETGGSDLRESAKWLKLSAKAGSVLGQKSLAFAYANGRGVEQNLTRASKWMMRAAQQDDLEAAYVLGTMYLHGQGLKVSPVDASYWLRLSAEAGYADAQREMLGRQRASWESQESPPKLVRWGCIRDHENIMSKRLER</sequence>
<dbReference type="PROSITE" id="PS51471">
    <property type="entry name" value="FE2OG_OXY"/>
    <property type="match status" value="1"/>
</dbReference>
<dbReference type="EMBL" id="CAJNIZ010017502">
    <property type="protein sequence ID" value="CAE7399225.1"/>
    <property type="molecule type" value="Genomic_DNA"/>
</dbReference>
<dbReference type="AlphaFoldDB" id="A0A812QQP0"/>
<proteinExistence type="inferred from homology"/>
<dbReference type="InterPro" id="IPR006597">
    <property type="entry name" value="Sel1-like"/>
</dbReference>
<dbReference type="Gene3D" id="1.25.40.10">
    <property type="entry name" value="Tetratricopeptide repeat domain"/>
    <property type="match status" value="2"/>
</dbReference>
<dbReference type="PANTHER" id="PTHR11102:SF160">
    <property type="entry name" value="ERAD-ASSOCIATED E3 UBIQUITIN-PROTEIN LIGASE COMPONENT HRD3"/>
    <property type="match status" value="1"/>
</dbReference>
<dbReference type="SMART" id="SM00671">
    <property type="entry name" value="SEL1"/>
    <property type="match status" value="4"/>
</dbReference>
<evidence type="ECO:0000313" key="4">
    <source>
        <dbReference type="EMBL" id="CAE7399225.1"/>
    </source>
</evidence>
<organism evidence="4 5">
    <name type="scientific">Symbiodinium pilosum</name>
    <name type="common">Dinoflagellate</name>
    <dbReference type="NCBI Taxonomy" id="2952"/>
    <lineage>
        <taxon>Eukaryota</taxon>
        <taxon>Sar</taxon>
        <taxon>Alveolata</taxon>
        <taxon>Dinophyceae</taxon>
        <taxon>Suessiales</taxon>
        <taxon>Symbiodiniaceae</taxon>
        <taxon>Symbiodinium</taxon>
    </lineage>
</organism>
<keyword evidence="2" id="KW-0560">Oxidoreductase</keyword>
<keyword evidence="5" id="KW-1185">Reference proteome</keyword>
<reference evidence="4" key="1">
    <citation type="submission" date="2021-02" db="EMBL/GenBank/DDBJ databases">
        <authorList>
            <person name="Dougan E. K."/>
            <person name="Rhodes N."/>
            <person name="Thang M."/>
            <person name="Chan C."/>
        </authorList>
    </citation>
    <scope>NUCLEOTIDE SEQUENCE</scope>
</reference>
<feature type="domain" description="Fe2OG dioxygenase" evidence="3">
    <location>
        <begin position="79"/>
        <end position="170"/>
    </location>
</feature>
<dbReference type="Pfam" id="PF08238">
    <property type="entry name" value="Sel1"/>
    <property type="match status" value="4"/>
</dbReference>
<dbReference type="SUPFAM" id="SSF81901">
    <property type="entry name" value="HCP-like"/>
    <property type="match status" value="1"/>
</dbReference>
<dbReference type="InterPro" id="IPR005123">
    <property type="entry name" value="Oxoglu/Fe-dep_dioxygenase_dom"/>
</dbReference>
<protein>
    <submittedName>
        <fullName evidence="4">EsiB protein</fullName>
    </submittedName>
</protein>
<dbReference type="InterPro" id="IPR050767">
    <property type="entry name" value="Sel1_AlgK"/>
</dbReference>
<dbReference type="GO" id="GO:0016491">
    <property type="term" value="F:oxidoreductase activity"/>
    <property type="evidence" value="ECO:0007669"/>
    <property type="project" value="UniProtKB-KW"/>
</dbReference>
<dbReference type="InterPro" id="IPR011990">
    <property type="entry name" value="TPR-like_helical_dom_sf"/>
</dbReference>
<dbReference type="Gene3D" id="2.60.120.620">
    <property type="entry name" value="q2cbj1_9rhob like domain"/>
    <property type="match status" value="1"/>
</dbReference>
<evidence type="ECO:0000259" key="3">
    <source>
        <dbReference type="PROSITE" id="PS51471"/>
    </source>
</evidence>
<evidence type="ECO:0000313" key="5">
    <source>
        <dbReference type="Proteomes" id="UP000649617"/>
    </source>
</evidence>
<gene>
    <name evidence="4" type="primary">esiB</name>
    <name evidence="4" type="ORF">SPIL2461_LOCUS9838</name>
</gene>
<dbReference type="PANTHER" id="PTHR11102">
    <property type="entry name" value="SEL-1-LIKE PROTEIN"/>
    <property type="match status" value="1"/>
</dbReference>
<comment type="similarity">
    <text evidence="2">Belongs to the iron/ascorbate-dependent oxidoreductase family.</text>
</comment>
<dbReference type="Proteomes" id="UP000649617">
    <property type="component" value="Unassembled WGS sequence"/>
</dbReference>
<comment type="caution">
    <text evidence="4">The sequence shown here is derived from an EMBL/GenBank/DDBJ whole genome shotgun (WGS) entry which is preliminary data.</text>
</comment>
<evidence type="ECO:0000256" key="2">
    <source>
        <dbReference type="RuleBase" id="RU003682"/>
    </source>
</evidence>
<dbReference type="SUPFAM" id="SSF51197">
    <property type="entry name" value="Clavaminate synthase-like"/>
    <property type="match status" value="1"/>
</dbReference>
<dbReference type="OrthoDB" id="418134at2759"/>
<accession>A0A812QQP0</accession>
<comment type="similarity">
    <text evidence="1">Belongs to the sel-1 family.</text>
</comment>
<keyword evidence="2" id="KW-0408">Iron</keyword>
<name>A0A812QQP0_SYMPI</name>
<dbReference type="GO" id="GO:0046872">
    <property type="term" value="F:metal ion binding"/>
    <property type="evidence" value="ECO:0007669"/>
    <property type="project" value="UniProtKB-KW"/>
</dbReference>
<keyword evidence="2" id="KW-0479">Metal-binding</keyword>